<organism evidence="1 2">
    <name type="scientific">Colletotrichum truncatum</name>
    <name type="common">Anthracnose fungus</name>
    <name type="synonym">Colletotrichum capsici</name>
    <dbReference type="NCBI Taxonomy" id="5467"/>
    <lineage>
        <taxon>Eukaryota</taxon>
        <taxon>Fungi</taxon>
        <taxon>Dikarya</taxon>
        <taxon>Ascomycota</taxon>
        <taxon>Pezizomycotina</taxon>
        <taxon>Sordariomycetes</taxon>
        <taxon>Hypocreomycetidae</taxon>
        <taxon>Glomerellales</taxon>
        <taxon>Glomerellaceae</taxon>
        <taxon>Colletotrichum</taxon>
        <taxon>Colletotrichum truncatum species complex</taxon>
    </lineage>
</organism>
<comment type="caution">
    <text evidence="1">The sequence shown here is derived from an EMBL/GenBank/DDBJ whole genome shotgun (WGS) entry which is preliminary data.</text>
</comment>
<keyword evidence="2" id="KW-1185">Reference proteome</keyword>
<reference evidence="1 2" key="1">
    <citation type="journal article" date="2020" name="Phytopathology">
        <title>Genome Sequence Resources of Colletotrichum truncatum, C. plurivorum, C. musicola, and C. sojae: Four Species Pathogenic to Soybean (Glycine max).</title>
        <authorList>
            <person name="Rogerio F."/>
            <person name="Boufleur T.R."/>
            <person name="Ciampi-Guillardi M."/>
            <person name="Sukno S.A."/>
            <person name="Thon M.R."/>
            <person name="Massola Junior N.S."/>
            <person name="Baroncelli R."/>
        </authorList>
    </citation>
    <scope>NUCLEOTIDE SEQUENCE [LARGE SCALE GENOMIC DNA]</scope>
    <source>
        <strain evidence="1 2">CMES1059</strain>
    </source>
</reference>
<proteinExistence type="predicted"/>
<dbReference type="Proteomes" id="UP000805649">
    <property type="component" value="Unassembled WGS sequence"/>
</dbReference>
<evidence type="ECO:0000313" key="1">
    <source>
        <dbReference type="EMBL" id="KAL0940679.1"/>
    </source>
</evidence>
<gene>
    <name evidence="1" type="ORF">CTRU02_203442</name>
</gene>
<sequence length="514" mass="55849">MANELEKEEVATESWSKKALILAYAMVWCIYFINTMQQGIAGNLTPYITSSFQQHSLTATITVISSLIGGLVKLPLAKLLDIWGRPHGFALCVALLTIGLVIMAACKNVEMYATAQVLYWVGYNGLTYTMSVFITDTSALRNRALIFAFASSPYIITTWLGGHIATRILAGIGFAWGFGIFAVEAIKFYLVEFDIVGVVLVVAGSALFLFPFNLYSKHPEGLQSPSIIALIVIGGVLVVAFALWEIFWAPVKFLPWKLLNDRTVLGACCLAAVLLVSYYTWSAYFSSFLQVVIGLDLNQASYITNIYSTVACLWSLVVGAIVRWSGRFKWLALYFGVPLMIAGVGLMLHLGPDFDIGYIILCQVLVALAGGTLSVCKQIAVMAAVEHRFTERQYVAVVLAVESMFSSLGGAVGSTVAAAIWQGVFSAKLKEYLVADAKGDARNSTKDSINDYLSGIYGSLTTQISYPEGSVQKISIVRAYGDAQSVMLTVATSVLVLAIVATAVWKDIRIESFK</sequence>
<accession>A0ACC3Z990</accession>
<evidence type="ECO:0000313" key="2">
    <source>
        <dbReference type="Proteomes" id="UP000805649"/>
    </source>
</evidence>
<dbReference type="EMBL" id="VUJX02000002">
    <property type="protein sequence ID" value="KAL0940679.1"/>
    <property type="molecule type" value="Genomic_DNA"/>
</dbReference>
<protein>
    <submittedName>
        <fullName evidence="1">Siderophore iron transporter mirB</fullName>
    </submittedName>
</protein>
<name>A0ACC3Z990_COLTU</name>